<evidence type="ECO:0000313" key="3">
    <source>
        <dbReference type="Proteomes" id="UP000004371"/>
    </source>
</evidence>
<dbReference type="EMBL" id="AEVS01000108">
    <property type="protein sequence ID" value="EGA63763.1"/>
    <property type="molecule type" value="Genomic_DNA"/>
</dbReference>
<feature type="domain" description="ATPase dynein-related AAA" evidence="1">
    <location>
        <begin position="168"/>
        <end position="327"/>
    </location>
</feature>
<gene>
    <name evidence="2" type="ORF">VIBR0546_08420</name>
</gene>
<dbReference type="RefSeq" id="WP_006881353.1">
    <property type="nucleotide sequence ID" value="NZ_AEVS01000108.1"/>
</dbReference>
<dbReference type="GO" id="GO:0016887">
    <property type="term" value="F:ATP hydrolysis activity"/>
    <property type="evidence" value="ECO:0007669"/>
    <property type="project" value="InterPro"/>
</dbReference>
<proteinExistence type="predicted"/>
<dbReference type="SUPFAM" id="SSF52540">
    <property type="entry name" value="P-loop containing nucleoside triphosphate hydrolases"/>
    <property type="match status" value="1"/>
</dbReference>
<dbReference type="GO" id="GO:0005524">
    <property type="term" value="F:ATP binding"/>
    <property type="evidence" value="ECO:0007669"/>
    <property type="project" value="InterPro"/>
</dbReference>
<dbReference type="REBASE" id="43138">
    <property type="entry name" value="Vbr20546ORF8415P"/>
</dbReference>
<dbReference type="Proteomes" id="UP000004371">
    <property type="component" value="Unassembled WGS sequence"/>
</dbReference>
<evidence type="ECO:0000313" key="2">
    <source>
        <dbReference type="EMBL" id="EGA63763.1"/>
    </source>
</evidence>
<dbReference type="Gene3D" id="3.40.50.300">
    <property type="entry name" value="P-loop containing nucleotide triphosphate hydrolases"/>
    <property type="match status" value="1"/>
</dbReference>
<dbReference type="Pfam" id="PF07728">
    <property type="entry name" value="AAA_5"/>
    <property type="match status" value="1"/>
</dbReference>
<keyword evidence="3" id="KW-1185">Reference proteome</keyword>
<dbReference type="InterPro" id="IPR027417">
    <property type="entry name" value="P-loop_NTPase"/>
</dbReference>
<protein>
    <submittedName>
        <fullName evidence="2">Type II restriction-modification system restriction subunit</fullName>
    </submittedName>
</protein>
<dbReference type="eggNOG" id="COG1401">
    <property type="taxonomic scope" value="Bacteria"/>
</dbReference>
<dbReference type="InterPro" id="IPR011704">
    <property type="entry name" value="ATPase_dyneun-rel_AAA"/>
</dbReference>
<dbReference type="InterPro" id="IPR052934">
    <property type="entry name" value="Methyl-DNA_Rec/Restrict_Enz"/>
</dbReference>
<reference evidence="2 3" key="1">
    <citation type="journal article" date="2012" name="Int. J. Syst. Evol. Microbiol.">
        <title>Vibrio caribbeanicus sp. nov., isolated from the marine sponge Scleritoderma cyanea.</title>
        <authorList>
            <person name="Hoffmann M."/>
            <person name="Monday S.R."/>
            <person name="Allard M.W."/>
            <person name="Strain E.A."/>
            <person name="Whittaker P."/>
            <person name="Naum M."/>
            <person name="McCarthy P.J."/>
            <person name="Lopez J.V."/>
            <person name="Fischer M."/>
            <person name="Brown E.W."/>
        </authorList>
    </citation>
    <scope>NUCLEOTIDE SEQUENCE [LARGE SCALE GENOMIC DNA]</scope>
    <source>
        <strain evidence="2 3">LMG 20546</strain>
    </source>
</reference>
<name>E8LZT7_9VIBR</name>
<dbReference type="OrthoDB" id="9781481at2"/>
<dbReference type="PANTHER" id="PTHR37291:SF1">
    <property type="entry name" value="TYPE IV METHYL-DIRECTED RESTRICTION ENZYME ECOKMCRB SUBUNIT"/>
    <property type="match status" value="1"/>
</dbReference>
<evidence type="ECO:0000259" key="1">
    <source>
        <dbReference type="Pfam" id="PF07728"/>
    </source>
</evidence>
<sequence>MRIDEFVENCAGLNSSMSLSYEDLAPSFKFSNTGRRGTKYFSITLKQALHALRDIRNNLAQFSQNANYDEDSWRDLFPRHLTDDVTIALSTVQTLPLFSVLSKIISVSNNLEAGYNDKVMPLEPQFLDQAILYLESQLPNNEAYLAAVSSDSTTAEDRVSSGINKIYYGAPGTGKSYTIDQQTNAGHTFRTVFHPDTQYSDFIGSLKPAMVDGVISYSFRPGCFTDAIVHAVTHPEAECALVIEEINRAAAAAAFGEIFQLLDRDISKASKYPIHVSDPDWLEYLNSKTEGFFADGKLFIPSNLSILATMNSSDQAVMPLDTAFKRRWEFEYLPFDYDNAAQGTLPLALYYNGEVQVKHVQWSDFSKVINNILAVDHIPEDKLLGHRFLDDAELNENGANSLKGKLFMYLWDDVLRHGQRDVVFANTVTELGEDVELTTYGRLITAYDDNQCVLVEHLSEMLFQMTIEREEQQ</sequence>
<dbReference type="AlphaFoldDB" id="E8LZT7"/>
<dbReference type="STRING" id="945543.VIBR0546_08420"/>
<accession>E8LZT7</accession>
<organism evidence="2 3">
    <name type="scientific">Vibrio brasiliensis LMG 20546</name>
    <dbReference type="NCBI Taxonomy" id="945543"/>
    <lineage>
        <taxon>Bacteria</taxon>
        <taxon>Pseudomonadati</taxon>
        <taxon>Pseudomonadota</taxon>
        <taxon>Gammaproteobacteria</taxon>
        <taxon>Vibrionales</taxon>
        <taxon>Vibrionaceae</taxon>
        <taxon>Vibrio</taxon>
        <taxon>Vibrio oreintalis group</taxon>
    </lineage>
</organism>
<dbReference type="PANTHER" id="PTHR37291">
    <property type="entry name" value="5-METHYLCYTOSINE-SPECIFIC RESTRICTION ENZYME B"/>
    <property type="match status" value="1"/>
</dbReference>
<comment type="caution">
    <text evidence="2">The sequence shown here is derived from an EMBL/GenBank/DDBJ whole genome shotgun (WGS) entry which is preliminary data.</text>
</comment>